<dbReference type="EMBL" id="AVQL01000438">
    <property type="protein sequence ID" value="KEQ01021.1"/>
    <property type="molecule type" value="Genomic_DNA"/>
</dbReference>
<evidence type="ECO:0000256" key="3">
    <source>
        <dbReference type="ARBA" id="ARBA00022576"/>
    </source>
</evidence>
<comment type="similarity">
    <text evidence="2 6">Belongs to the class-III pyridoxal-phosphate-dependent aminotransferase family.</text>
</comment>
<accession>A0A074V764</accession>
<dbReference type="SUPFAM" id="SSF53383">
    <property type="entry name" value="PLP-dependent transferases"/>
    <property type="match status" value="1"/>
</dbReference>
<comment type="cofactor">
    <cofactor evidence="1">
        <name>pyridoxal 5'-phosphate</name>
        <dbReference type="ChEBI" id="CHEBI:597326"/>
    </cofactor>
</comment>
<dbReference type="PIRSF" id="PIRSF000521">
    <property type="entry name" value="Transaminase_4ab_Lys_Orn"/>
    <property type="match status" value="1"/>
</dbReference>
<dbReference type="InterPro" id="IPR015424">
    <property type="entry name" value="PyrdxlP-dep_Trfase"/>
</dbReference>
<evidence type="ECO:0000256" key="6">
    <source>
        <dbReference type="RuleBase" id="RU003560"/>
    </source>
</evidence>
<evidence type="ECO:0000256" key="2">
    <source>
        <dbReference type="ARBA" id="ARBA00008954"/>
    </source>
</evidence>
<dbReference type="Pfam" id="PF00202">
    <property type="entry name" value="Aminotran_3"/>
    <property type="match status" value="1"/>
</dbReference>
<sequence length="424" mass="45909">MSQTSNVRQRQLAAAPRGVGFMCDFYIDHAKNAEFWTPEGKRYIDFAGGIGVLNTGHLHPKVQKAVADQLQKFSHTCFNTVPYELYAKVAEKINARAPIAGDKRTMFVTSGAEAVENAIKIARAYTKRRGVIAFNGAFHGRTNLTMALTGKIAPYKVDFGPFPADIVHAPYPNALHGVSIEDALHGLHNIFKCHLAPSDVAAIIIEVVQGEGGFNVTPNEFLRALRQLADEHGIVLIFDEIQSGFARSGKMFATELTGVQPDLMTIAKSLAGGFPLSGVVGKEAIMNAPVVGGLGGTYAGSPLGLAAADAVIDVIEEEKLCERANILGNRLKERFNNLKDVIPSIAEIRGPGSMVAIELVKPGTSEPDAERTKKVQQLALENGLMILTCGQYYNVIRCLYPLTIEDHVFDEALNILETALRQAQ</sequence>
<comment type="caution">
    <text evidence="7">The sequence shown here is derived from an EMBL/GenBank/DDBJ whole genome shotgun (WGS) entry which is preliminary data.</text>
</comment>
<dbReference type="InterPro" id="IPR005814">
    <property type="entry name" value="Aminotrans_3"/>
</dbReference>
<dbReference type="InterPro" id="IPR015422">
    <property type="entry name" value="PyrdxlP-dep_Trfase_small"/>
</dbReference>
<dbReference type="Gene3D" id="3.40.640.10">
    <property type="entry name" value="Type I PLP-dependent aspartate aminotransferase-like (Major domain)"/>
    <property type="match status" value="1"/>
</dbReference>
<dbReference type="InterPro" id="IPR049704">
    <property type="entry name" value="Aminotrans_3_PPA_site"/>
</dbReference>
<dbReference type="PANTHER" id="PTHR11986">
    <property type="entry name" value="AMINOTRANSFERASE CLASS III"/>
    <property type="match status" value="1"/>
</dbReference>
<dbReference type="GO" id="GO:0042802">
    <property type="term" value="F:identical protein binding"/>
    <property type="evidence" value="ECO:0007669"/>
    <property type="project" value="TreeGrafter"/>
</dbReference>
<keyword evidence="5 6" id="KW-0663">Pyridoxal phosphate</keyword>
<dbReference type="InterPro" id="IPR004632">
    <property type="entry name" value="4NH2But_aminotransferase_bac"/>
</dbReference>
<evidence type="ECO:0000256" key="5">
    <source>
        <dbReference type="ARBA" id="ARBA00022898"/>
    </source>
</evidence>
<proteinExistence type="inferred from homology"/>
<dbReference type="PROSITE" id="PS00600">
    <property type="entry name" value="AA_TRANSFER_CLASS_3"/>
    <property type="match status" value="1"/>
</dbReference>
<evidence type="ECO:0000313" key="7">
    <source>
        <dbReference type="EMBL" id="KEQ01021.1"/>
    </source>
</evidence>
<dbReference type="FunFam" id="3.40.640.10:FF:000013">
    <property type="entry name" value="4-aminobutyrate aminotransferase"/>
    <property type="match status" value="1"/>
</dbReference>
<reference evidence="7 8" key="1">
    <citation type="journal article" date="2014" name="PLoS Genet.">
        <title>Hidden diversity in honey bee gut symbionts detected by single-cell genomics.</title>
        <authorList>
            <person name="Engel P."/>
            <person name="Stepanauskas R."/>
            <person name="Moran N."/>
        </authorList>
    </citation>
    <scope>NUCLEOTIDE SEQUENCE [LARGE SCALE GENOMIC DNA]</scope>
    <source>
        <strain evidence="7 8">SCGC AB-598-J21</strain>
    </source>
</reference>
<dbReference type="GO" id="GO:0030170">
    <property type="term" value="F:pyridoxal phosphate binding"/>
    <property type="evidence" value="ECO:0007669"/>
    <property type="project" value="InterPro"/>
</dbReference>
<protein>
    <submittedName>
        <fullName evidence="7">4-aminobutyrate aminotransferase or related aminotransferase</fullName>
    </submittedName>
</protein>
<dbReference type="InterPro" id="IPR015421">
    <property type="entry name" value="PyrdxlP-dep_Trfase_major"/>
</dbReference>
<dbReference type="Proteomes" id="UP000027644">
    <property type="component" value="Unassembled WGS sequence"/>
</dbReference>
<dbReference type="Gene3D" id="3.90.1150.10">
    <property type="entry name" value="Aspartate Aminotransferase, domain 1"/>
    <property type="match status" value="1"/>
</dbReference>
<organism evidence="7 8">
    <name type="scientific">Snodgrassella alvi SCGC AB-598-J21</name>
    <dbReference type="NCBI Taxonomy" id="1385367"/>
    <lineage>
        <taxon>Bacteria</taxon>
        <taxon>Pseudomonadati</taxon>
        <taxon>Pseudomonadota</taxon>
        <taxon>Betaproteobacteria</taxon>
        <taxon>Neisseriales</taxon>
        <taxon>Neisseriaceae</taxon>
        <taxon>Snodgrassella</taxon>
    </lineage>
</organism>
<dbReference type="AlphaFoldDB" id="A0A074V764"/>
<name>A0A074V764_9NEIS</name>
<evidence type="ECO:0000313" key="8">
    <source>
        <dbReference type="Proteomes" id="UP000027644"/>
    </source>
</evidence>
<keyword evidence="3 7" id="KW-0032">Aminotransferase</keyword>
<dbReference type="CDD" id="cd00610">
    <property type="entry name" value="OAT_like"/>
    <property type="match status" value="1"/>
</dbReference>
<evidence type="ECO:0000256" key="4">
    <source>
        <dbReference type="ARBA" id="ARBA00022679"/>
    </source>
</evidence>
<keyword evidence="4 7" id="KW-0808">Transferase</keyword>
<dbReference type="InterPro" id="IPR050103">
    <property type="entry name" value="Class-III_PLP-dep_AT"/>
</dbReference>
<dbReference type="NCBIfam" id="TIGR00700">
    <property type="entry name" value="GABAtrnsam"/>
    <property type="match status" value="1"/>
</dbReference>
<dbReference type="GO" id="GO:0034386">
    <property type="term" value="F:4-aminobutyrate:2-oxoglutarate transaminase activity"/>
    <property type="evidence" value="ECO:0007669"/>
    <property type="project" value="InterPro"/>
</dbReference>
<evidence type="ECO:0000256" key="1">
    <source>
        <dbReference type="ARBA" id="ARBA00001933"/>
    </source>
</evidence>
<dbReference type="GO" id="GO:0009448">
    <property type="term" value="P:gamma-aminobutyric acid metabolic process"/>
    <property type="evidence" value="ECO:0007669"/>
    <property type="project" value="InterPro"/>
</dbReference>
<gene>
    <name evidence="7" type="ORF">SASC598J21_011720</name>
</gene>